<protein>
    <submittedName>
        <fullName evidence="1">Uncharacterized protein</fullName>
    </submittedName>
</protein>
<sequence>MEITDPGNFLMASLDKFFSENENRRDMLKVIYNESMSLRTLDWFVSNFSKKNNIIYNTDDGRMFNVFMEYKAQLKSYSKKWFDPFCRGTRLNYTDCDGEEFSTTIGQLNFFRWALKNDIIKYCIKNIKQIEEDMVKSTKERKTSEQGDKRRELSKAAIKRCTNINTRVTIKFD</sequence>
<dbReference type="EMBL" id="JX997169">
    <property type="protein sequence ID" value="AGE53958.1"/>
    <property type="molecule type" value="Genomic_DNA"/>
</dbReference>
<organismHost>
    <name type="scientific">Chlorella</name>
    <dbReference type="NCBI Taxonomy" id="3071"/>
</organismHost>
<name>M1H5G5_PBCVI</name>
<gene>
    <name evidence="1" type="primary">IL-3A_534R</name>
    <name evidence="1" type="ORF">PBCVIL3A_534R</name>
</gene>
<dbReference type="Proteomes" id="UP000247091">
    <property type="component" value="Segment"/>
</dbReference>
<reference evidence="1 2" key="1">
    <citation type="submission" date="2012-10" db="EMBL/GenBank/DDBJ databases">
        <title>Towards defining the chloroviruses: a genomic journey through a genus of large DNA viruses.</title>
        <authorList>
            <person name="Jeanniard A."/>
            <person name="Dunigan D.D."/>
            <person name="Gurnon J.R."/>
            <person name="Agarkova I."/>
            <person name="Kang M."/>
            <person name="Vitek J."/>
            <person name="Duncan G."/>
            <person name="McClung O.W."/>
            <person name="Larsen M."/>
            <person name="Claverie J.-M."/>
            <person name="Van Etten J.L."/>
            <person name="Blanc G."/>
        </authorList>
    </citation>
    <scope>NUCLEOTIDE SEQUENCE [LARGE SCALE GENOMIC DNA]</scope>
</reference>
<organism evidence="1 2">
    <name type="scientific">Paramecium bursaria Chlorella virus IL3A</name>
    <name type="common">PBCV-IL3A</name>
    <dbReference type="NCBI Taxonomy" id="46019"/>
    <lineage>
        <taxon>Viruses</taxon>
        <taxon>Varidnaviria</taxon>
        <taxon>Bamfordvirae</taxon>
        <taxon>Nucleocytoviricota</taxon>
        <taxon>Megaviricetes</taxon>
        <taxon>Algavirales</taxon>
        <taxon>Phycodnaviridae</taxon>
        <taxon>Chlorovirus</taxon>
        <taxon>Chlorovirus illinoense</taxon>
    </lineage>
</organism>
<evidence type="ECO:0000313" key="1">
    <source>
        <dbReference type="EMBL" id="AGE53958.1"/>
    </source>
</evidence>
<proteinExistence type="predicted"/>
<dbReference type="InterPro" id="IPR055621">
    <property type="entry name" value="DUF7197"/>
</dbReference>
<dbReference type="Pfam" id="PF23827">
    <property type="entry name" value="DUF7197"/>
    <property type="match status" value="1"/>
</dbReference>
<evidence type="ECO:0000313" key="2">
    <source>
        <dbReference type="Proteomes" id="UP000247091"/>
    </source>
</evidence>
<accession>M1H5G5</accession>